<gene>
    <name evidence="2" type="ORF">PMAYCL1PPCAC_25449</name>
</gene>
<evidence type="ECO:0000313" key="3">
    <source>
        <dbReference type="Proteomes" id="UP001328107"/>
    </source>
</evidence>
<feature type="non-terminal residue" evidence="2">
    <location>
        <position position="1"/>
    </location>
</feature>
<sequence length="80" mass="8716">KSSTLRCPRRSPNTFIALVARDASETPAVLVHLSILNVMLELFVHLAQAKQVVPEWLRKSSGLSQSELDGDGTSNNGWGN</sequence>
<organism evidence="2 3">
    <name type="scientific">Pristionchus mayeri</name>
    <dbReference type="NCBI Taxonomy" id="1317129"/>
    <lineage>
        <taxon>Eukaryota</taxon>
        <taxon>Metazoa</taxon>
        <taxon>Ecdysozoa</taxon>
        <taxon>Nematoda</taxon>
        <taxon>Chromadorea</taxon>
        <taxon>Rhabditida</taxon>
        <taxon>Rhabditina</taxon>
        <taxon>Diplogasteromorpha</taxon>
        <taxon>Diplogasteroidea</taxon>
        <taxon>Neodiplogasteridae</taxon>
        <taxon>Pristionchus</taxon>
    </lineage>
</organism>
<feature type="non-terminal residue" evidence="2">
    <location>
        <position position="80"/>
    </location>
</feature>
<dbReference type="Proteomes" id="UP001328107">
    <property type="component" value="Unassembled WGS sequence"/>
</dbReference>
<accession>A0AAN5D433</accession>
<comment type="caution">
    <text evidence="2">The sequence shown here is derived from an EMBL/GenBank/DDBJ whole genome shotgun (WGS) entry which is preliminary data.</text>
</comment>
<dbReference type="AlphaFoldDB" id="A0AAN5D433"/>
<feature type="region of interest" description="Disordered" evidence="1">
    <location>
        <begin position="61"/>
        <end position="80"/>
    </location>
</feature>
<dbReference type="EMBL" id="BTRK01000005">
    <property type="protein sequence ID" value="GMR55254.1"/>
    <property type="molecule type" value="Genomic_DNA"/>
</dbReference>
<evidence type="ECO:0000313" key="2">
    <source>
        <dbReference type="EMBL" id="GMR55254.1"/>
    </source>
</evidence>
<keyword evidence="3" id="KW-1185">Reference proteome</keyword>
<name>A0AAN5D433_9BILA</name>
<evidence type="ECO:0000256" key="1">
    <source>
        <dbReference type="SAM" id="MobiDB-lite"/>
    </source>
</evidence>
<protein>
    <submittedName>
        <fullName evidence="2">Uncharacterized protein</fullName>
    </submittedName>
</protein>
<proteinExistence type="predicted"/>
<reference evidence="3" key="1">
    <citation type="submission" date="2022-10" db="EMBL/GenBank/DDBJ databases">
        <title>Genome assembly of Pristionchus species.</title>
        <authorList>
            <person name="Yoshida K."/>
            <person name="Sommer R.J."/>
        </authorList>
    </citation>
    <scope>NUCLEOTIDE SEQUENCE [LARGE SCALE GENOMIC DNA]</scope>
    <source>
        <strain evidence="3">RS5460</strain>
    </source>
</reference>